<dbReference type="RefSeq" id="WP_138185793.1">
    <property type="nucleotide sequence ID" value="NZ_LS992241.1"/>
</dbReference>
<dbReference type="InterPro" id="IPR052732">
    <property type="entry name" value="Cell-binding_unc_protein"/>
</dbReference>
<keyword evidence="2" id="KW-0378">Hydrolase</keyword>
<dbReference type="PANTHER" id="PTHR43883">
    <property type="entry name" value="SLR0207 PROTEIN"/>
    <property type="match status" value="1"/>
</dbReference>
<dbReference type="EMBL" id="LS992241">
    <property type="protein sequence ID" value="SYX83778.1"/>
    <property type="molecule type" value="Genomic_DNA"/>
</dbReference>
<name>A0A383R9Z4_PAEAL</name>
<dbReference type="AlphaFoldDB" id="A0A383R9Z4"/>
<evidence type="ECO:0000313" key="2">
    <source>
        <dbReference type="EMBL" id="SYX83778.1"/>
    </source>
</evidence>
<accession>A0A383R9Z4</accession>
<protein>
    <submittedName>
        <fullName evidence="2">Metal dependent phosphohydrolase</fullName>
    </submittedName>
</protein>
<proteinExistence type="predicted"/>
<dbReference type="InterPro" id="IPR006674">
    <property type="entry name" value="HD_domain"/>
</dbReference>
<feature type="domain" description="HD" evidence="1">
    <location>
        <begin position="199"/>
        <end position="307"/>
    </location>
</feature>
<evidence type="ECO:0000313" key="3">
    <source>
        <dbReference type="Proteomes" id="UP000304148"/>
    </source>
</evidence>
<gene>
    <name evidence="2" type="ORF">PBLR_12200</name>
</gene>
<dbReference type="GO" id="GO:0016787">
    <property type="term" value="F:hydrolase activity"/>
    <property type="evidence" value="ECO:0007669"/>
    <property type="project" value="UniProtKB-KW"/>
</dbReference>
<dbReference type="CDD" id="cd00077">
    <property type="entry name" value="HDc"/>
    <property type="match status" value="1"/>
</dbReference>
<dbReference type="InterPro" id="IPR027417">
    <property type="entry name" value="P-loop_NTPase"/>
</dbReference>
<dbReference type="Pfam" id="PF01966">
    <property type="entry name" value="HD"/>
    <property type="match status" value="1"/>
</dbReference>
<dbReference type="Gene3D" id="1.10.3090.10">
    <property type="entry name" value="cca-adding enzyme, domain 2"/>
    <property type="match status" value="1"/>
</dbReference>
<sequence>MTSIHMLAGIPGSGKSHYAKELCKQHRAVHVATDSIRQKLFGDEDKQKNTYVVFDEAFAQIEQALASGRNVVFDATNVSRERRLKFLKRFRDVPVECHVCSTPYDIAMQRAQSRKRRIDETVMSKFAKHFEFPVLGEGFQQLHIVHAPSDAMLARSELEELLADNPDHDELFNYLSCSTHFQVMVGYDQQNPHHSRTLSEHTYAVLDYVRAFYEGDNMLAMQLAALFHDAGKPFCKVWKESRGYYSYYGHEHVSAAIACHVLKQMGYDEDFVLQVVNLVSFHMEILHGGDAGASHIYHLLGDEMLAQLYFFAEADTFAK</sequence>
<dbReference type="SUPFAM" id="SSF109604">
    <property type="entry name" value="HD-domain/PDEase-like"/>
    <property type="match status" value="1"/>
</dbReference>
<dbReference type="Proteomes" id="UP000304148">
    <property type="component" value="Chromosome"/>
</dbReference>
<dbReference type="SUPFAM" id="SSF52540">
    <property type="entry name" value="P-loop containing nucleoside triphosphate hydrolases"/>
    <property type="match status" value="1"/>
</dbReference>
<dbReference type="Pfam" id="PF13671">
    <property type="entry name" value="AAA_33"/>
    <property type="match status" value="1"/>
</dbReference>
<dbReference type="PANTHER" id="PTHR43883:SF1">
    <property type="entry name" value="GLUCONOKINASE"/>
    <property type="match status" value="1"/>
</dbReference>
<dbReference type="InterPro" id="IPR003607">
    <property type="entry name" value="HD/PDEase_dom"/>
</dbReference>
<evidence type="ECO:0000259" key="1">
    <source>
        <dbReference type="Pfam" id="PF01966"/>
    </source>
</evidence>
<reference evidence="3" key="1">
    <citation type="submission" date="2018-08" db="EMBL/GenBank/DDBJ databases">
        <authorList>
            <person name="Chevrot R."/>
        </authorList>
    </citation>
    <scope>NUCLEOTIDE SEQUENCE [LARGE SCALE GENOMIC DNA]</scope>
</reference>
<organism evidence="2 3">
    <name type="scientific">Paenibacillus alvei</name>
    <name type="common">Bacillus alvei</name>
    <dbReference type="NCBI Taxonomy" id="44250"/>
    <lineage>
        <taxon>Bacteria</taxon>
        <taxon>Bacillati</taxon>
        <taxon>Bacillota</taxon>
        <taxon>Bacilli</taxon>
        <taxon>Bacillales</taxon>
        <taxon>Paenibacillaceae</taxon>
        <taxon>Paenibacillus</taxon>
    </lineage>
</organism>
<dbReference type="Gene3D" id="3.40.50.300">
    <property type="entry name" value="P-loop containing nucleotide triphosphate hydrolases"/>
    <property type="match status" value="1"/>
</dbReference>